<dbReference type="EMBL" id="JAUUTY010000006">
    <property type="protein sequence ID" value="KAK1614557.1"/>
    <property type="molecule type" value="Genomic_DNA"/>
</dbReference>
<dbReference type="Proteomes" id="UP001231189">
    <property type="component" value="Unassembled WGS sequence"/>
</dbReference>
<dbReference type="InterPro" id="IPR036047">
    <property type="entry name" value="F-box-like_dom_sf"/>
</dbReference>
<dbReference type="Pfam" id="PF12937">
    <property type="entry name" value="F-box-like"/>
    <property type="match status" value="1"/>
</dbReference>
<dbReference type="SMART" id="SM00256">
    <property type="entry name" value="FBOX"/>
    <property type="match status" value="1"/>
</dbReference>
<comment type="caution">
    <text evidence="2">The sequence shown here is derived from an EMBL/GenBank/DDBJ whole genome shotgun (WGS) entry which is preliminary data.</text>
</comment>
<dbReference type="Gene3D" id="1.20.1280.50">
    <property type="match status" value="1"/>
</dbReference>
<dbReference type="SUPFAM" id="SSF81383">
    <property type="entry name" value="F-box domain"/>
    <property type="match status" value="1"/>
</dbReference>
<sequence length="359" mass="40030">MAMERYIPTDTLVEILLRLPPSSLRRARLVCRRWCDVVNKHTTEMQSRPRPLIWSGHVAYVVGDLSPESTGSLEELWRTSRLRPDDWYPQLVGTCNGLLCLCDNEKQSGGSLTVVNPATGETLPVPPLPCGDPGRSLGWHAAYNFAYHPTTGKYKVVHVPCSYNRCYDFETLQLLTLGETTWRDVSPPAAGARCRLSAGIVSIDGVTHWVKVGGDTRIVSFDLDAECFASTAMSLPRLSAKHGAYNLTEVHGRLGFVSLPDVWVLEQGRQSWSHRYKLQEGIPCPHFVYGDCVLIRRDKLGFYGHWPKSSPSLLWGGVIHIGHKDHGTLVATMPTGGYYLTFAYVHTIEPLNAYMPPIN</sequence>
<protein>
    <recommendedName>
        <fullName evidence="1">F-box domain-containing protein</fullName>
    </recommendedName>
</protein>
<dbReference type="PROSITE" id="PS50181">
    <property type="entry name" value="FBOX"/>
    <property type="match status" value="1"/>
</dbReference>
<dbReference type="NCBIfam" id="TIGR01640">
    <property type="entry name" value="F_box_assoc_1"/>
    <property type="match status" value="1"/>
</dbReference>
<gene>
    <name evidence="2" type="ORF">QYE76_020074</name>
</gene>
<accession>A0AAD8R575</accession>
<dbReference type="Pfam" id="PF08268">
    <property type="entry name" value="FBA_3"/>
    <property type="match status" value="1"/>
</dbReference>
<feature type="domain" description="F-box" evidence="1">
    <location>
        <begin position="1"/>
        <end position="48"/>
    </location>
</feature>
<dbReference type="PANTHER" id="PTHR31672:SF13">
    <property type="entry name" value="F-BOX PROTEIN CPR30-LIKE"/>
    <property type="match status" value="1"/>
</dbReference>
<dbReference type="InterPro" id="IPR013187">
    <property type="entry name" value="F-box-assoc_dom_typ3"/>
</dbReference>
<dbReference type="InterPro" id="IPR001810">
    <property type="entry name" value="F-box_dom"/>
</dbReference>
<evidence type="ECO:0000313" key="2">
    <source>
        <dbReference type="EMBL" id="KAK1614557.1"/>
    </source>
</evidence>
<proteinExistence type="predicted"/>
<evidence type="ECO:0000259" key="1">
    <source>
        <dbReference type="PROSITE" id="PS50181"/>
    </source>
</evidence>
<dbReference type="InterPro" id="IPR017451">
    <property type="entry name" value="F-box-assoc_interact_dom"/>
</dbReference>
<dbReference type="InterPro" id="IPR050796">
    <property type="entry name" value="SCF_F-box_component"/>
</dbReference>
<name>A0AAD8R575_LOLMU</name>
<keyword evidence="3" id="KW-1185">Reference proteome</keyword>
<organism evidence="2 3">
    <name type="scientific">Lolium multiflorum</name>
    <name type="common">Italian ryegrass</name>
    <name type="synonym">Lolium perenne subsp. multiflorum</name>
    <dbReference type="NCBI Taxonomy" id="4521"/>
    <lineage>
        <taxon>Eukaryota</taxon>
        <taxon>Viridiplantae</taxon>
        <taxon>Streptophyta</taxon>
        <taxon>Embryophyta</taxon>
        <taxon>Tracheophyta</taxon>
        <taxon>Spermatophyta</taxon>
        <taxon>Magnoliopsida</taxon>
        <taxon>Liliopsida</taxon>
        <taxon>Poales</taxon>
        <taxon>Poaceae</taxon>
        <taxon>BOP clade</taxon>
        <taxon>Pooideae</taxon>
        <taxon>Poodae</taxon>
        <taxon>Poeae</taxon>
        <taxon>Poeae Chloroplast Group 2 (Poeae type)</taxon>
        <taxon>Loliodinae</taxon>
        <taxon>Loliinae</taxon>
        <taxon>Lolium</taxon>
    </lineage>
</organism>
<dbReference type="PANTHER" id="PTHR31672">
    <property type="entry name" value="BNACNNG10540D PROTEIN"/>
    <property type="match status" value="1"/>
</dbReference>
<dbReference type="AlphaFoldDB" id="A0AAD8R575"/>
<reference evidence="2" key="1">
    <citation type="submission" date="2023-07" db="EMBL/GenBank/DDBJ databases">
        <title>A chromosome-level genome assembly of Lolium multiflorum.</title>
        <authorList>
            <person name="Chen Y."/>
            <person name="Copetti D."/>
            <person name="Kolliker R."/>
            <person name="Studer B."/>
        </authorList>
    </citation>
    <scope>NUCLEOTIDE SEQUENCE</scope>
    <source>
        <strain evidence="2">02402/16</strain>
        <tissue evidence="2">Leaf</tissue>
    </source>
</reference>
<evidence type="ECO:0000313" key="3">
    <source>
        <dbReference type="Proteomes" id="UP001231189"/>
    </source>
</evidence>